<evidence type="ECO:0000313" key="2">
    <source>
        <dbReference type="Proteomes" id="UP000887565"/>
    </source>
</evidence>
<dbReference type="Proteomes" id="UP000887565">
    <property type="component" value="Unplaced"/>
</dbReference>
<feature type="region of interest" description="Disordered" evidence="1">
    <location>
        <begin position="193"/>
        <end position="212"/>
    </location>
</feature>
<evidence type="ECO:0000313" key="3">
    <source>
        <dbReference type="WBParaSite" id="nRc.2.0.1.t20018-RA"/>
    </source>
</evidence>
<organism evidence="2 3">
    <name type="scientific">Romanomermis culicivorax</name>
    <name type="common">Nematode worm</name>
    <dbReference type="NCBI Taxonomy" id="13658"/>
    <lineage>
        <taxon>Eukaryota</taxon>
        <taxon>Metazoa</taxon>
        <taxon>Ecdysozoa</taxon>
        <taxon>Nematoda</taxon>
        <taxon>Enoplea</taxon>
        <taxon>Dorylaimia</taxon>
        <taxon>Mermithida</taxon>
        <taxon>Mermithoidea</taxon>
        <taxon>Mermithidae</taxon>
        <taxon>Romanomermis</taxon>
    </lineage>
</organism>
<name>A0A915J2B5_ROMCU</name>
<evidence type="ECO:0000256" key="1">
    <source>
        <dbReference type="SAM" id="MobiDB-lite"/>
    </source>
</evidence>
<keyword evidence="2" id="KW-1185">Reference proteome</keyword>
<dbReference type="WBParaSite" id="nRc.2.0.1.t20018-RA">
    <property type="protein sequence ID" value="nRc.2.0.1.t20018-RA"/>
    <property type="gene ID" value="nRc.2.0.1.g20018"/>
</dbReference>
<protein>
    <submittedName>
        <fullName evidence="3">Uncharacterized protein</fullName>
    </submittedName>
</protein>
<sequence length="268" mass="29414">MPLATLLASPCSPAEYAYNRFSFPAPVYTYPLPTTASVHMLTAEELLDCPTWGQNVEPADKELLDMPIFDLNMVKLPPFIDVSAPSALTTTADFTATTAQINDSLKLRLDNIMTLAPVRTDESMPIHNGKPLPQPSPCITSCHHCPLTPALPVPQVAQPAPVILKGPYGRPPQPVSQQPPPATLLPPMAPIDVQTPQAPSTLGPALDHHDQPIQRSGCYEHSAKRKQNQQKEVDYQKSHKMHMTDEPRTRQTRPPSTLRTECGKMPSE</sequence>
<reference evidence="3" key="1">
    <citation type="submission" date="2022-11" db="UniProtKB">
        <authorList>
            <consortium name="WormBaseParasite"/>
        </authorList>
    </citation>
    <scope>IDENTIFICATION</scope>
</reference>
<accession>A0A915J2B5</accession>
<proteinExistence type="predicted"/>
<feature type="region of interest" description="Disordered" evidence="1">
    <location>
        <begin position="217"/>
        <end position="268"/>
    </location>
</feature>
<feature type="compositionally biased region" description="Basic and acidic residues" evidence="1">
    <location>
        <begin position="229"/>
        <end position="249"/>
    </location>
</feature>
<dbReference type="AlphaFoldDB" id="A0A915J2B5"/>